<feature type="domain" description="WRKY19-like zinc finger" evidence="1">
    <location>
        <begin position="121"/>
        <end position="142"/>
    </location>
</feature>
<name>A0A8J5MBJ9_9STRA</name>
<proteinExistence type="predicted"/>
<protein>
    <recommendedName>
        <fullName evidence="1">WRKY19-like zinc finger domain-containing protein</fullName>
    </recommendedName>
</protein>
<sequence length="207" mass="22993">MLRTPFNTVDTSVNVKGSLGFIINAVDAVSAIEPQWFANPLEAERGDSAKVSAKRKTKVRRTLSYEEKKRSRECKVGGCENYIINRGLCFRHGGGKKCSFDNCQSSAKNAGLCWRHGSSVKCTVEDCERRGKTRGLCWAHGGGTKCSTRSCTKVAVSNGCCWAHGGGKRCAYDGCKKTAYERTHNYCIKHHDQLNDEKNKYYASEYP</sequence>
<keyword evidence="3" id="KW-1185">Reference proteome</keyword>
<feature type="domain" description="WRKY19-like zinc finger" evidence="1">
    <location>
        <begin position="95"/>
        <end position="117"/>
    </location>
</feature>
<accession>A0A8J5MBJ9</accession>
<gene>
    <name evidence="2" type="ORF">JG688_00018352</name>
</gene>
<dbReference type="AlphaFoldDB" id="A0A8J5MBJ9"/>
<feature type="domain" description="WRKY19-like zinc finger" evidence="1">
    <location>
        <begin position="143"/>
        <end position="166"/>
    </location>
</feature>
<dbReference type="Proteomes" id="UP000709295">
    <property type="component" value="Unassembled WGS sequence"/>
</dbReference>
<dbReference type="PANTHER" id="PTHR31827">
    <property type="entry name" value="EMB|CAB89363.1"/>
    <property type="match status" value="1"/>
</dbReference>
<evidence type="ECO:0000313" key="2">
    <source>
        <dbReference type="EMBL" id="KAG6942030.1"/>
    </source>
</evidence>
<reference evidence="2" key="1">
    <citation type="submission" date="2021-01" db="EMBL/GenBank/DDBJ databases">
        <title>Phytophthora aleatoria, a newly-described species from Pinus radiata is distinct from Phytophthora cactorum isolates based on comparative genomics.</title>
        <authorList>
            <person name="Mcdougal R."/>
            <person name="Panda P."/>
            <person name="Williams N."/>
            <person name="Studholme D.J."/>
        </authorList>
    </citation>
    <scope>NUCLEOTIDE SEQUENCE</scope>
    <source>
        <strain evidence="2">NZFS 4037</strain>
    </source>
</reference>
<dbReference type="Pfam" id="PF24906">
    <property type="entry name" value="Zf_WRKY19"/>
    <property type="match status" value="3"/>
</dbReference>
<comment type="caution">
    <text evidence="2">The sequence shown here is derived from an EMBL/GenBank/DDBJ whole genome shotgun (WGS) entry which is preliminary data.</text>
</comment>
<dbReference type="EMBL" id="JAENGY010003298">
    <property type="protein sequence ID" value="KAG6942030.1"/>
    <property type="molecule type" value="Genomic_DNA"/>
</dbReference>
<dbReference type="PANTHER" id="PTHR31827:SF1">
    <property type="entry name" value="EMB|CAB89363.1"/>
    <property type="match status" value="1"/>
</dbReference>
<evidence type="ECO:0000313" key="3">
    <source>
        <dbReference type="Proteomes" id="UP000709295"/>
    </source>
</evidence>
<organism evidence="2 3">
    <name type="scientific">Phytophthora aleatoria</name>
    <dbReference type="NCBI Taxonomy" id="2496075"/>
    <lineage>
        <taxon>Eukaryota</taxon>
        <taxon>Sar</taxon>
        <taxon>Stramenopiles</taxon>
        <taxon>Oomycota</taxon>
        <taxon>Peronosporomycetes</taxon>
        <taxon>Peronosporales</taxon>
        <taxon>Peronosporaceae</taxon>
        <taxon>Phytophthora</taxon>
    </lineage>
</organism>
<evidence type="ECO:0000259" key="1">
    <source>
        <dbReference type="Pfam" id="PF24906"/>
    </source>
</evidence>
<dbReference type="InterPro" id="IPR056866">
    <property type="entry name" value="Znf_WRKY19"/>
</dbReference>